<evidence type="ECO:0000313" key="1">
    <source>
        <dbReference type="EMBL" id="JAD41458.1"/>
    </source>
</evidence>
<dbReference type="AlphaFoldDB" id="A0A0A8ZUT1"/>
<dbReference type="EMBL" id="GBRH01256437">
    <property type="protein sequence ID" value="JAD41458.1"/>
    <property type="molecule type" value="Transcribed_RNA"/>
</dbReference>
<organism evidence="1">
    <name type="scientific">Arundo donax</name>
    <name type="common">Giant reed</name>
    <name type="synonym">Donax arundinaceus</name>
    <dbReference type="NCBI Taxonomy" id="35708"/>
    <lineage>
        <taxon>Eukaryota</taxon>
        <taxon>Viridiplantae</taxon>
        <taxon>Streptophyta</taxon>
        <taxon>Embryophyta</taxon>
        <taxon>Tracheophyta</taxon>
        <taxon>Spermatophyta</taxon>
        <taxon>Magnoliopsida</taxon>
        <taxon>Liliopsida</taxon>
        <taxon>Poales</taxon>
        <taxon>Poaceae</taxon>
        <taxon>PACMAD clade</taxon>
        <taxon>Arundinoideae</taxon>
        <taxon>Arundineae</taxon>
        <taxon>Arundo</taxon>
    </lineage>
</organism>
<accession>A0A0A8ZUT1</accession>
<name>A0A0A8ZUT1_ARUDO</name>
<sequence>MVAHRDLRRLLAKELRPD</sequence>
<reference evidence="1" key="2">
    <citation type="journal article" date="2015" name="Data Brief">
        <title>Shoot transcriptome of the giant reed, Arundo donax.</title>
        <authorList>
            <person name="Barrero R.A."/>
            <person name="Guerrero F.D."/>
            <person name="Moolhuijzen P."/>
            <person name="Goolsby J.A."/>
            <person name="Tidwell J."/>
            <person name="Bellgard S.E."/>
            <person name="Bellgard M.I."/>
        </authorList>
    </citation>
    <scope>NUCLEOTIDE SEQUENCE</scope>
    <source>
        <tissue evidence="1">Shoot tissue taken approximately 20 cm above the soil surface</tissue>
    </source>
</reference>
<reference evidence="1" key="1">
    <citation type="submission" date="2014-09" db="EMBL/GenBank/DDBJ databases">
        <authorList>
            <person name="Magalhaes I.L.F."/>
            <person name="Oliveira U."/>
            <person name="Santos F.R."/>
            <person name="Vidigal T.H.D.A."/>
            <person name="Brescovit A.D."/>
            <person name="Santos A.J."/>
        </authorList>
    </citation>
    <scope>NUCLEOTIDE SEQUENCE</scope>
    <source>
        <tissue evidence="1">Shoot tissue taken approximately 20 cm above the soil surface</tissue>
    </source>
</reference>
<proteinExistence type="predicted"/>
<protein>
    <submittedName>
        <fullName evidence="1">Uncharacterized protein</fullName>
    </submittedName>
</protein>